<keyword evidence="4" id="KW-0572">Peptidoglycan-anchor</keyword>
<evidence type="ECO:0000256" key="1">
    <source>
        <dbReference type="ARBA" id="ARBA00022512"/>
    </source>
</evidence>
<feature type="domain" description="Gram-positive cocci surface proteins LPxTG" evidence="8">
    <location>
        <begin position="274"/>
        <end position="309"/>
    </location>
</feature>
<dbReference type="NCBIfam" id="TIGR01167">
    <property type="entry name" value="LPXTG_anchor"/>
    <property type="match status" value="1"/>
</dbReference>
<evidence type="ECO:0000256" key="7">
    <source>
        <dbReference type="SAM" id="SignalP"/>
    </source>
</evidence>
<accession>A0ABX0YTH1</accession>
<feature type="region of interest" description="Disordered" evidence="5">
    <location>
        <begin position="236"/>
        <end position="277"/>
    </location>
</feature>
<evidence type="ECO:0000313" key="10">
    <source>
        <dbReference type="Proteomes" id="UP000635996"/>
    </source>
</evidence>
<feature type="chain" id="PRO_5045382037" evidence="7">
    <location>
        <begin position="24"/>
        <end position="309"/>
    </location>
</feature>
<evidence type="ECO:0000259" key="8">
    <source>
        <dbReference type="PROSITE" id="PS50847"/>
    </source>
</evidence>
<keyword evidence="3 7" id="KW-0732">Signal</keyword>
<evidence type="ECO:0000256" key="4">
    <source>
        <dbReference type="ARBA" id="ARBA00023088"/>
    </source>
</evidence>
<dbReference type="InterPro" id="IPR048202">
    <property type="entry name" value="SCO1860-like"/>
</dbReference>
<reference evidence="9 10" key="1">
    <citation type="submission" date="2020-03" db="EMBL/GenBank/DDBJ databases">
        <title>WGS of actinomycetes isolated from Thailand.</title>
        <authorList>
            <person name="Thawai C."/>
        </authorList>
    </citation>
    <scope>NUCLEOTIDE SEQUENCE [LARGE SCALE GENOMIC DNA]</scope>
    <source>
        <strain evidence="9 10">NBRC 13905</strain>
    </source>
</reference>
<dbReference type="PROSITE" id="PS50847">
    <property type="entry name" value="GRAM_POS_ANCHORING"/>
    <property type="match status" value="1"/>
</dbReference>
<gene>
    <name evidence="9" type="ORF">HCJ95_08735</name>
</gene>
<keyword evidence="6" id="KW-1133">Transmembrane helix</keyword>
<evidence type="ECO:0000256" key="6">
    <source>
        <dbReference type="SAM" id="Phobius"/>
    </source>
</evidence>
<evidence type="ECO:0000256" key="5">
    <source>
        <dbReference type="SAM" id="MobiDB-lite"/>
    </source>
</evidence>
<dbReference type="NCBIfam" id="NF041527">
    <property type="entry name" value="SCO1860_LAETG"/>
    <property type="match status" value="1"/>
</dbReference>
<keyword evidence="6" id="KW-0472">Membrane</keyword>
<dbReference type="Proteomes" id="UP000635996">
    <property type="component" value="Unassembled WGS sequence"/>
</dbReference>
<feature type="compositionally biased region" description="Low complexity" evidence="5">
    <location>
        <begin position="249"/>
        <end position="260"/>
    </location>
</feature>
<dbReference type="NCBIfam" id="NF040603">
    <property type="entry name" value="choice_anch_P"/>
    <property type="match status" value="1"/>
</dbReference>
<dbReference type="RefSeq" id="WP_168131318.1">
    <property type="nucleotide sequence ID" value="NZ_BMVZ01000002.1"/>
</dbReference>
<organism evidence="9 10">
    <name type="scientific">Streptomyces thermoviolaceus subsp. thermoviolaceus</name>
    <dbReference type="NCBI Taxonomy" id="66860"/>
    <lineage>
        <taxon>Bacteria</taxon>
        <taxon>Bacillati</taxon>
        <taxon>Actinomycetota</taxon>
        <taxon>Actinomycetes</taxon>
        <taxon>Kitasatosporales</taxon>
        <taxon>Streptomycetaceae</taxon>
        <taxon>Streptomyces</taxon>
    </lineage>
</organism>
<feature type="transmembrane region" description="Helical" evidence="6">
    <location>
        <begin position="285"/>
        <end position="304"/>
    </location>
</feature>
<dbReference type="EMBL" id="JAATEL010000007">
    <property type="protein sequence ID" value="NJP14378.1"/>
    <property type="molecule type" value="Genomic_DNA"/>
</dbReference>
<sequence>MNRRTSRLPAHRLAAVATATALAAGPVALTGAGPAHATEDHGRASASVLRTDLDVSLLDKTVDVPLTVSLDEVRAPESADRTALTARLDGVDGGKPFSVLRADVARSAATTSKDTAEGSVELAHARVHVPGLPALSLIELGQVTSRATCEAGKAPVATSNVLGAVTVLGKKVTLTAGGTTEVTVPGVGEVRLDLSRRETTSRTAAATALELTVSVNPLELNVAQVEGTVTLAKATCESPAAPARDEEPAATPTPAPAQADGVRTQGTRAAEPDLAETGGSSLTPYLAGGAAVLLAAGGGALVVARRRRN</sequence>
<evidence type="ECO:0000313" key="9">
    <source>
        <dbReference type="EMBL" id="NJP14378.1"/>
    </source>
</evidence>
<comment type="caution">
    <text evidence="9">The sequence shown here is derived from an EMBL/GenBank/DDBJ whole genome shotgun (WGS) entry which is preliminary data.</text>
</comment>
<name>A0ABX0YTH1_STRTL</name>
<keyword evidence="1" id="KW-0134">Cell wall</keyword>
<evidence type="ECO:0000256" key="2">
    <source>
        <dbReference type="ARBA" id="ARBA00022525"/>
    </source>
</evidence>
<keyword evidence="2" id="KW-0964">Secreted</keyword>
<protein>
    <submittedName>
        <fullName evidence="9">LPXTG cell wall anchor domain-containing protein</fullName>
    </submittedName>
</protein>
<dbReference type="InterPro" id="IPR019931">
    <property type="entry name" value="LPXTG_anchor"/>
</dbReference>
<feature type="signal peptide" evidence="7">
    <location>
        <begin position="1"/>
        <end position="23"/>
    </location>
</feature>
<evidence type="ECO:0000256" key="3">
    <source>
        <dbReference type="ARBA" id="ARBA00022729"/>
    </source>
</evidence>
<keyword evidence="10" id="KW-1185">Reference proteome</keyword>
<keyword evidence="6" id="KW-0812">Transmembrane</keyword>
<proteinExistence type="predicted"/>
<dbReference type="NCBIfam" id="NF041528">
    <property type="entry name" value="strep_LAETG"/>
    <property type="match status" value="1"/>
</dbReference>